<accession>A0A516KUY5</accession>
<protein>
    <submittedName>
        <fullName evidence="1">Uncharacterized protein</fullName>
    </submittedName>
</protein>
<sequence>MNGTTTCRFTGGIQDGMTMPLVVGPDGVPPSRVTFFAGTVALSYERVEHDDLLGGWIYRYTDPETAKKE</sequence>
<evidence type="ECO:0000313" key="1">
    <source>
        <dbReference type="EMBL" id="QDP45500.1"/>
    </source>
</evidence>
<reference evidence="1 2" key="1">
    <citation type="submission" date="2019-06" db="EMBL/GenBank/DDBJ databases">
        <authorList>
            <person name="Austin C.R."/>
            <person name="Baumgardner C.A."/>
            <person name="Baysinger H.J."/>
            <person name="David A.M."/>
            <person name="Folse N.B."/>
            <person name="Gammon C.A."/>
            <person name="Garcia V.M."/>
            <person name="Gobble C.S."/>
            <person name="Herold B.N."/>
            <person name="Huamancondor M.S."/>
            <person name="Matheson G.R."/>
            <person name="Mondragon I."/>
            <person name="Nemes S.A."/>
            <person name="Neri L.M."/>
            <person name="Renaud V.D."/>
            <person name="Rigsbee E.A."/>
            <person name="Rockette B.M."/>
            <person name="Santiago M.R."/>
            <person name="Savage M.D."/>
            <person name="Simpson J.M."/>
            <person name="Slentz J.N."/>
            <person name="Spencer B.G."/>
            <person name="White D.J."/>
            <person name="Yarboro C.B."/>
            <person name="Anderson E.L."/>
            <person name="Wallen J.R."/>
            <person name="Gainey M.D."/>
            <person name="Garlena R.A."/>
            <person name="Russell D.A."/>
            <person name="Pope W.H."/>
            <person name="Jacobs-Sera D."/>
            <person name="Hatfull G.F."/>
        </authorList>
    </citation>
    <scope>NUCLEOTIDE SEQUENCE [LARGE SCALE GENOMIC DNA]</scope>
</reference>
<gene>
    <name evidence="1" type="primary">16</name>
    <name evidence="1" type="ORF">SEA_FUZZBUSTER_16</name>
</gene>
<organism evidence="1 2">
    <name type="scientific">Microbacterium phage FuzzBuster</name>
    <dbReference type="NCBI Taxonomy" id="2590935"/>
    <lineage>
        <taxon>Viruses</taxon>
        <taxon>Duplodnaviria</taxon>
        <taxon>Heunggongvirae</taxon>
        <taxon>Uroviricota</taxon>
        <taxon>Caudoviricetes</taxon>
        <taxon>Hodgkinviridae</taxon>
        <taxon>Fuzzbustervirus</taxon>
        <taxon>Fuzzbustervirus fuzzbuster</taxon>
    </lineage>
</organism>
<name>A0A516KUY5_9CAUD</name>
<proteinExistence type="predicted"/>
<evidence type="ECO:0000313" key="2">
    <source>
        <dbReference type="Proteomes" id="UP000315280"/>
    </source>
</evidence>
<dbReference type="EMBL" id="MN062720">
    <property type="protein sequence ID" value="QDP45500.1"/>
    <property type="molecule type" value="Genomic_DNA"/>
</dbReference>
<keyword evidence="2" id="KW-1185">Reference proteome</keyword>
<dbReference type="Proteomes" id="UP000315280">
    <property type="component" value="Segment"/>
</dbReference>